<comment type="caution">
    <text evidence="5">The sequence shown here is derived from an EMBL/GenBank/DDBJ whole genome shotgun (WGS) entry which is preliminary data.</text>
</comment>
<evidence type="ECO:0000259" key="3">
    <source>
        <dbReference type="SMART" id="SM00645"/>
    </source>
</evidence>
<dbReference type="InterPro" id="IPR013201">
    <property type="entry name" value="Prot_inhib_I29"/>
</dbReference>
<dbReference type="InterPro" id="IPR000668">
    <property type="entry name" value="Peptidase_C1A_C"/>
</dbReference>
<dbReference type="InterPro" id="IPR000169">
    <property type="entry name" value="Pept_cys_AS"/>
</dbReference>
<dbReference type="GO" id="GO:0006508">
    <property type="term" value="P:proteolysis"/>
    <property type="evidence" value="ECO:0007669"/>
    <property type="project" value="InterPro"/>
</dbReference>
<proteinExistence type="predicted"/>
<evidence type="ECO:0000259" key="4">
    <source>
        <dbReference type="SMART" id="SM00848"/>
    </source>
</evidence>
<dbReference type="OrthoDB" id="190265at2759"/>
<gene>
    <name evidence="5" type="ORF">PSON_ATCC_30995.1.T0240048</name>
</gene>
<sequence>MILNINYFVGKQLKANMFKSEQQKKKFLNEENSFLLFLIILFLQNREMKRIVLSLLSISICLCINHRSVQDTLIAEMDNEHINEHDQLIFRNWMLEYGKSYDNDFTAIHRMQIFMRNKKNVEKHNHVGAKYKAKLNEFSDQDYDELALKMFMHIDFQDDDFKFSNPHFFSKQDIKELRNHPILTQMREQATKGDSLDWSNKVPSSKPQGTCGSCWAFSSSDVAISRLALKGKEDLTQLSKTHLIDCCVGDKNKGCNGGSPIGAYKFINDNGALKENEYRDYDATQQDCQKPGGHIGKGLIVDVQKVDDPNFEQIKEALQDGPVTALMYADKSWFEYGGGIIDTCSYVGAKELSHAVVIVGYGKDHYKVKNSWGPGWGENGFFQVQRNGAPECLDKIKKISYPIIQ</sequence>
<dbReference type="SMART" id="SM00848">
    <property type="entry name" value="Inhibitor_I29"/>
    <property type="match status" value="1"/>
</dbReference>
<keyword evidence="2" id="KW-1015">Disulfide bond</keyword>
<reference evidence="5" key="1">
    <citation type="submission" date="2021-01" db="EMBL/GenBank/DDBJ databases">
        <authorList>
            <consortium name="Genoscope - CEA"/>
            <person name="William W."/>
        </authorList>
    </citation>
    <scope>NUCLEOTIDE SEQUENCE</scope>
</reference>
<evidence type="ECO:0000313" key="5">
    <source>
        <dbReference type="EMBL" id="CAD8068230.1"/>
    </source>
</evidence>
<dbReference type="GO" id="GO:0008234">
    <property type="term" value="F:cysteine-type peptidase activity"/>
    <property type="evidence" value="ECO:0007669"/>
    <property type="project" value="InterPro"/>
</dbReference>
<keyword evidence="1" id="KW-0865">Zymogen</keyword>
<feature type="domain" description="Peptidase C1A papain C-terminal" evidence="3">
    <location>
        <begin position="192"/>
        <end position="403"/>
    </location>
</feature>
<evidence type="ECO:0008006" key="7">
    <source>
        <dbReference type="Google" id="ProtNLM"/>
    </source>
</evidence>
<dbReference type="FunFam" id="3.90.70.10:FF:000284">
    <property type="entry name" value="Uncharacterized protein"/>
    <property type="match status" value="1"/>
</dbReference>
<evidence type="ECO:0000256" key="1">
    <source>
        <dbReference type="ARBA" id="ARBA00023145"/>
    </source>
</evidence>
<protein>
    <recommendedName>
        <fullName evidence="7">Papain family cysteine protease</fullName>
    </recommendedName>
</protein>
<feature type="domain" description="Cathepsin propeptide inhibitor" evidence="4">
    <location>
        <begin position="90"/>
        <end position="146"/>
    </location>
</feature>
<keyword evidence="6" id="KW-1185">Reference proteome</keyword>
<accession>A0A8S1LK63</accession>
<name>A0A8S1LK63_9CILI</name>
<evidence type="ECO:0000256" key="2">
    <source>
        <dbReference type="ARBA" id="ARBA00023157"/>
    </source>
</evidence>
<dbReference type="InterPro" id="IPR039417">
    <property type="entry name" value="Peptidase_C1A_papain-like"/>
</dbReference>
<dbReference type="Proteomes" id="UP000692954">
    <property type="component" value="Unassembled WGS sequence"/>
</dbReference>
<dbReference type="InterPro" id="IPR025660">
    <property type="entry name" value="Pept_his_AS"/>
</dbReference>
<dbReference type="AlphaFoldDB" id="A0A8S1LK63"/>
<dbReference type="InterPro" id="IPR013128">
    <property type="entry name" value="Peptidase_C1A"/>
</dbReference>
<dbReference type="CDD" id="cd02248">
    <property type="entry name" value="Peptidase_C1A"/>
    <property type="match status" value="1"/>
</dbReference>
<organism evidence="5 6">
    <name type="scientific">Paramecium sonneborni</name>
    <dbReference type="NCBI Taxonomy" id="65129"/>
    <lineage>
        <taxon>Eukaryota</taxon>
        <taxon>Sar</taxon>
        <taxon>Alveolata</taxon>
        <taxon>Ciliophora</taxon>
        <taxon>Intramacronucleata</taxon>
        <taxon>Oligohymenophorea</taxon>
        <taxon>Peniculida</taxon>
        <taxon>Parameciidae</taxon>
        <taxon>Paramecium</taxon>
    </lineage>
</organism>
<dbReference type="EMBL" id="CAJJDN010000024">
    <property type="protein sequence ID" value="CAD8068230.1"/>
    <property type="molecule type" value="Genomic_DNA"/>
</dbReference>
<dbReference type="PROSITE" id="PS00639">
    <property type="entry name" value="THIOL_PROTEASE_HIS"/>
    <property type="match status" value="1"/>
</dbReference>
<dbReference type="SMART" id="SM00645">
    <property type="entry name" value="Pept_C1"/>
    <property type="match status" value="1"/>
</dbReference>
<evidence type="ECO:0000313" key="6">
    <source>
        <dbReference type="Proteomes" id="UP000692954"/>
    </source>
</evidence>
<dbReference type="PROSITE" id="PS00139">
    <property type="entry name" value="THIOL_PROTEASE_CYS"/>
    <property type="match status" value="1"/>
</dbReference>
<dbReference type="Pfam" id="PF00112">
    <property type="entry name" value="Peptidase_C1"/>
    <property type="match status" value="1"/>
</dbReference>
<dbReference type="Pfam" id="PF08246">
    <property type="entry name" value="Inhibitor_I29"/>
    <property type="match status" value="1"/>
</dbReference>
<dbReference type="PANTHER" id="PTHR12411">
    <property type="entry name" value="CYSTEINE PROTEASE FAMILY C1-RELATED"/>
    <property type="match status" value="1"/>
</dbReference>